<dbReference type="AlphaFoldDB" id="A0AAP5M780"/>
<reference evidence="2" key="1">
    <citation type="journal article" date="2021" name="Science">
        <title>Hunting the eagle killer: A cyanobacterial neurotoxin causes vacuolar myelinopathy.</title>
        <authorList>
            <person name="Breinlinger S."/>
            <person name="Phillips T.J."/>
            <person name="Haram B.N."/>
            <person name="Mares J."/>
            <person name="Martinez Yerena J.A."/>
            <person name="Hrouzek P."/>
            <person name="Sobotka R."/>
            <person name="Henderson W.M."/>
            <person name="Schmieder P."/>
            <person name="Williams S.M."/>
            <person name="Lauderdale J.D."/>
            <person name="Wilde H.D."/>
            <person name="Gerrin W."/>
            <person name="Kust A."/>
            <person name="Washington J.W."/>
            <person name="Wagner C."/>
            <person name="Geier B."/>
            <person name="Liebeke M."/>
            <person name="Enke H."/>
            <person name="Niedermeyer T.H.J."/>
            <person name="Wilde S.B."/>
        </authorList>
    </citation>
    <scope>NUCLEOTIDE SEQUENCE [LARGE SCALE GENOMIC DNA]</scope>
    <source>
        <strain evidence="2">Thurmond2011</strain>
    </source>
</reference>
<proteinExistence type="predicted"/>
<name>A0AAP5M780_9CYAN</name>
<evidence type="ECO:0000313" key="1">
    <source>
        <dbReference type="EMBL" id="MDR9897861.1"/>
    </source>
</evidence>
<keyword evidence="2" id="KW-1185">Reference proteome</keyword>
<comment type="caution">
    <text evidence="1">The sequence shown here is derived from an EMBL/GenBank/DDBJ whole genome shotgun (WGS) entry which is preliminary data.</text>
</comment>
<sequence>MVLNRSNRLILTAGYMMKVINYHDNENDCGFAFGSWGMDRESITQKDAYLCCQVLLYQNATGRVRRRKKSSRYKSAHLHTCHVQYSRHEAFQRLC</sequence>
<evidence type="ECO:0000313" key="2">
    <source>
        <dbReference type="Proteomes" id="UP000667802"/>
    </source>
</evidence>
<organism evidence="1 2">
    <name type="scientific">Aetokthonos hydrillicola Thurmond2011</name>
    <dbReference type="NCBI Taxonomy" id="2712845"/>
    <lineage>
        <taxon>Bacteria</taxon>
        <taxon>Bacillati</taxon>
        <taxon>Cyanobacteriota</taxon>
        <taxon>Cyanophyceae</taxon>
        <taxon>Nostocales</taxon>
        <taxon>Hapalosiphonaceae</taxon>
        <taxon>Aetokthonos</taxon>
    </lineage>
</organism>
<gene>
    <name evidence="1" type="ORF">G7B40_025330</name>
</gene>
<dbReference type="EMBL" id="JAALHA020000014">
    <property type="protein sequence ID" value="MDR9897861.1"/>
    <property type="molecule type" value="Genomic_DNA"/>
</dbReference>
<dbReference type="Proteomes" id="UP000667802">
    <property type="component" value="Unassembled WGS sequence"/>
</dbReference>
<protein>
    <submittedName>
        <fullName evidence="1">Uncharacterized protein</fullName>
    </submittedName>
</protein>
<accession>A0AAP5M780</accession>